<dbReference type="Pfam" id="PF23984">
    <property type="entry name" value="DUF7307"/>
    <property type="match status" value="1"/>
</dbReference>
<accession>A0A6J5NG76</accession>
<organism evidence="1">
    <name type="scientific">uncultured Caudovirales phage</name>
    <dbReference type="NCBI Taxonomy" id="2100421"/>
    <lineage>
        <taxon>Viruses</taxon>
        <taxon>Duplodnaviria</taxon>
        <taxon>Heunggongvirae</taxon>
        <taxon>Uroviricota</taxon>
        <taxon>Caudoviricetes</taxon>
        <taxon>Peduoviridae</taxon>
        <taxon>Maltschvirus</taxon>
        <taxon>Maltschvirus maltsch</taxon>
    </lineage>
</organism>
<evidence type="ECO:0000313" key="1">
    <source>
        <dbReference type="EMBL" id="CAB4155918.1"/>
    </source>
</evidence>
<sequence>MVNELSFKYTSLGKELPPDVEELRDAEFCIKRVYVVLEDMRKEIEHLKSLGPSTVLAPTATHYKNLVDLEDAIQAVKAQVFHMKESLRFTVLPGLFEQNSVKSVTTLNGYRIAIDMSDISVSVPPENKGKAYDWLTENGYGDIITSTINSSTLKATVKNMLKENVPVPEDVFKISPYVKLSVTKAS</sequence>
<gene>
    <name evidence="1" type="ORF">UFOVP661_24</name>
</gene>
<evidence type="ECO:0008006" key="2">
    <source>
        <dbReference type="Google" id="ProtNLM"/>
    </source>
</evidence>
<proteinExistence type="predicted"/>
<dbReference type="InterPro" id="IPR055731">
    <property type="entry name" value="Pam3_gp33-like"/>
</dbReference>
<protein>
    <recommendedName>
        <fullName evidence="2">Siphovirus Gp157</fullName>
    </recommendedName>
</protein>
<name>A0A6J5NG76_9CAUD</name>
<dbReference type="EMBL" id="LR796642">
    <property type="protein sequence ID" value="CAB4155918.1"/>
    <property type="molecule type" value="Genomic_DNA"/>
</dbReference>
<reference evidence="1" key="1">
    <citation type="submission" date="2020-04" db="EMBL/GenBank/DDBJ databases">
        <authorList>
            <person name="Chiriac C."/>
            <person name="Salcher M."/>
            <person name="Ghai R."/>
            <person name="Kavagutti S V."/>
        </authorList>
    </citation>
    <scope>NUCLEOTIDE SEQUENCE</scope>
</reference>